<dbReference type="GO" id="GO:0015297">
    <property type="term" value="F:antiporter activity"/>
    <property type="evidence" value="ECO:0007669"/>
    <property type="project" value="InterPro"/>
</dbReference>
<feature type="region of interest" description="Disordered" evidence="7">
    <location>
        <begin position="488"/>
        <end position="510"/>
    </location>
</feature>
<dbReference type="Proteomes" id="UP000324629">
    <property type="component" value="Unassembled WGS sequence"/>
</dbReference>
<gene>
    <name evidence="8" type="ORF">DEA37_0001517</name>
</gene>
<accession>A0A5J4NRE4</accession>
<reference evidence="8 9" key="1">
    <citation type="journal article" date="2019" name="Gigascience">
        <title>Whole-genome sequence of the oriental lung fluke Paragonimus westermani.</title>
        <authorList>
            <person name="Oey H."/>
            <person name="Zakrzewski M."/>
            <person name="Narain K."/>
            <person name="Devi K.R."/>
            <person name="Agatsuma T."/>
            <person name="Nawaratna S."/>
            <person name="Gobert G.N."/>
            <person name="Jones M.K."/>
            <person name="Ragan M.A."/>
            <person name="McManus D.P."/>
            <person name="Krause L."/>
        </authorList>
    </citation>
    <scope>NUCLEOTIDE SEQUENCE [LARGE SCALE GENOMIC DNA]</scope>
    <source>
        <strain evidence="8 9">IND2009</strain>
    </source>
</reference>
<evidence type="ECO:0000256" key="4">
    <source>
        <dbReference type="ARBA" id="ARBA00022989"/>
    </source>
</evidence>
<name>A0A5J4NRE4_9TREM</name>
<evidence type="ECO:0000256" key="7">
    <source>
        <dbReference type="SAM" id="MobiDB-lite"/>
    </source>
</evidence>
<protein>
    <recommendedName>
        <fullName evidence="6">Multidrug and toxin extrusion protein</fullName>
    </recommendedName>
</protein>
<evidence type="ECO:0000256" key="2">
    <source>
        <dbReference type="ARBA" id="ARBA00010199"/>
    </source>
</evidence>
<dbReference type="PANTHER" id="PTHR11206">
    <property type="entry name" value="MULTIDRUG RESISTANCE PROTEIN"/>
    <property type="match status" value="1"/>
</dbReference>
<dbReference type="InterPro" id="IPR045069">
    <property type="entry name" value="MATE_euk"/>
</dbReference>
<dbReference type="GO" id="GO:0042910">
    <property type="term" value="F:xenobiotic transmembrane transporter activity"/>
    <property type="evidence" value="ECO:0007669"/>
    <property type="project" value="InterPro"/>
</dbReference>
<comment type="caution">
    <text evidence="8">The sequence shown here is derived from an EMBL/GenBank/DDBJ whole genome shotgun (WGS) entry which is preliminary data.</text>
</comment>
<evidence type="ECO:0000313" key="8">
    <source>
        <dbReference type="EMBL" id="KAA3677618.1"/>
    </source>
</evidence>
<comment type="subcellular location">
    <subcellularLocation>
        <location evidence="1">Membrane</location>
        <topology evidence="1">Multi-pass membrane protein</topology>
    </subcellularLocation>
</comment>
<feature type="transmembrane region" description="Helical" evidence="6">
    <location>
        <begin position="277"/>
        <end position="298"/>
    </location>
</feature>
<feature type="transmembrane region" description="Helical" evidence="6">
    <location>
        <begin position="310"/>
        <end position="332"/>
    </location>
</feature>
<feature type="transmembrane region" description="Helical" evidence="6">
    <location>
        <begin position="180"/>
        <end position="202"/>
    </location>
</feature>
<evidence type="ECO:0000256" key="1">
    <source>
        <dbReference type="ARBA" id="ARBA00004141"/>
    </source>
</evidence>
<keyword evidence="3 6" id="KW-0812">Transmembrane</keyword>
<dbReference type="GO" id="GO:1990961">
    <property type="term" value="P:xenobiotic detoxification by transmembrane export across the plasma membrane"/>
    <property type="evidence" value="ECO:0007669"/>
    <property type="project" value="InterPro"/>
</dbReference>
<evidence type="ECO:0000256" key="3">
    <source>
        <dbReference type="ARBA" id="ARBA00022692"/>
    </source>
</evidence>
<feature type="transmembrane region" description="Helical" evidence="6">
    <location>
        <begin position="421"/>
        <end position="443"/>
    </location>
</feature>
<dbReference type="EMBL" id="QNGE01001419">
    <property type="protein sequence ID" value="KAA3677618.1"/>
    <property type="molecule type" value="Genomic_DNA"/>
</dbReference>
<organism evidence="8 9">
    <name type="scientific">Paragonimus westermani</name>
    <dbReference type="NCBI Taxonomy" id="34504"/>
    <lineage>
        <taxon>Eukaryota</taxon>
        <taxon>Metazoa</taxon>
        <taxon>Spiralia</taxon>
        <taxon>Lophotrochozoa</taxon>
        <taxon>Platyhelminthes</taxon>
        <taxon>Trematoda</taxon>
        <taxon>Digenea</taxon>
        <taxon>Plagiorchiida</taxon>
        <taxon>Troglotremata</taxon>
        <taxon>Troglotrematidae</taxon>
        <taxon>Paragonimus</taxon>
    </lineage>
</organism>
<sequence>MTTRLEASVIVTVTSRGTTTSVSPWTRGGLELVQMLKLALPTMLTQLLRFINPSISIMICGHLSREELDASSLATTLINVFGLCVDTGFSTAFDTLFAQVYGSKRRRMLGIFLQRALCVVMVMYTLLAFLHLNIESILLPLKQDPLISSLTAEYIKCFLPGLACDFFFLTINRFLQAQNIVLPMVYASVLGTVFNVIAQYTIVVRLGMGLRASALCLSGAFAIMLLCEVLYVLISKVYMDTWTGFDSHAALSNWGLIFRLGIPGLLMVSLEEWCFEMMTLIAGELFCLYVGCTASYILRTMGEITLGAHAVAFQIQCTIYMIPLGIFTAVNVRVGQKLGAFDPDGARFTYATALKVVPVVALCTGLPIILLRHTLPYIFTEDIEVCLLASHLLPMLLVCQLCEGFAGVSEAVLLACGRQSLGAIIIFVGYYCIGMPISLVLAYRSDFGILGAWSGLLLGFGITTVAYTVIACRTDWVAESKQACRNVSSQQTDISDMLPDDGRRGDEATPPVEDSLSIVVLSNGNSQCLVTSRPRPGVDKVTEPAPRRCRFESIKRRSKRVPIFVCSLICIWVINAYHCFSRSTPTWYNRCTEASQNGTINQPFYCTRMLREAKLIPVLQESY</sequence>
<feature type="transmembrane region" description="Helical" evidence="6">
    <location>
        <begin position="449"/>
        <end position="472"/>
    </location>
</feature>
<keyword evidence="5 6" id="KW-0472">Membrane</keyword>
<dbReference type="Pfam" id="PF01554">
    <property type="entry name" value="MatE"/>
    <property type="match status" value="2"/>
</dbReference>
<dbReference type="CDD" id="cd13132">
    <property type="entry name" value="MATE_eukaryotic"/>
    <property type="match status" value="1"/>
</dbReference>
<feature type="transmembrane region" description="Helical" evidence="6">
    <location>
        <begin position="353"/>
        <end position="371"/>
    </location>
</feature>
<dbReference type="GO" id="GO:0016020">
    <property type="term" value="C:membrane"/>
    <property type="evidence" value="ECO:0007669"/>
    <property type="project" value="UniProtKB-SubCell"/>
</dbReference>
<dbReference type="AlphaFoldDB" id="A0A5J4NRE4"/>
<proteinExistence type="inferred from homology"/>
<evidence type="ECO:0000256" key="6">
    <source>
        <dbReference type="RuleBase" id="RU004914"/>
    </source>
</evidence>
<keyword evidence="9" id="KW-1185">Reference proteome</keyword>
<keyword evidence="4 6" id="KW-1133">Transmembrane helix</keyword>
<dbReference type="InterPro" id="IPR002528">
    <property type="entry name" value="MATE_fam"/>
</dbReference>
<feature type="transmembrane region" description="Helical" evidence="6">
    <location>
        <begin position="561"/>
        <end position="578"/>
    </location>
</feature>
<evidence type="ECO:0000313" key="9">
    <source>
        <dbReference type="Proteomes" id="UP000324629"/>
    </source>
</evidence>
<dbReference type="NCBIfam" id="TIGR00797">
    <property type="entry name" value="matE"/>
    <property type="match status" value="1"/>
</dbReference>
<comment type="similarity">
    <text evidence="2 6">Belongs to the multi antimicrobial extrusion (MATE) (TC 2.A.66.1) family.</text>
</comment>
<evidence type="ECO:0000256" key="5">
    <source>
        <dbReference type="ARBA" id="ARBA00023136"/>
    </source>
</evidence>
<feature type="transmembrane region" description="Helical" evidence="6">
    <location>
        <begin position="214"/>
        <end position="234"/>
    </location>
</feature>
<feature type="transmembrane region" description="Helical" evidence="6">
    <location>
        <begin position="254"/>
        <end position="270"/>
    </location>
</feature>
<feature type="transmembrane region" description="Helical" evidence="6">
    <location>
        <begin position="112"/>
        <end position="132"/>
    </location>
</feature>